<feature type="non-terminal residue" evidence="1">
    <location>
        <position position="34"/>
    </location>
</feature>
<evidence type="ECO:0000313" key="1">
    <source>
        <dbReference type="EMBL" id="CAA9400014.1"/>
    </source>
</evidence>
<gene>
    <name evidence="1" type="ORF">AVDCRST_MAG94-5859</name>
</gene>
<dbReference type="EMBL" id="CADCTY010002024">
    <property type="protein sequence ID" value="CAA9400014.1"/>
    <property type="molecule type" value="Genomic_DNA"/>
</dbReference>
<dbReference type="AlphaFoldDB" id="A0A6J4NXG0"/>
<proteinExistence type="predicted"/>
<reference evidence="1" key="1">
    <citation type="submission" date="2020-02" db="EMBL/GenBank/DDBJ databases">
        <authorList>
            <person name="Meier V. D."/>
        </authorList>
    </citation>
    <scope>NUCLEOTIDE SEQUENCE</scope>
    <source>
        <strain evidence="1">AVDCRST_MAG94</strain>
    </source>
</reference>
<accession>A0A6J4NXG0</accession>
<sequence length="34" mass="3892">MSYYLSTNVINIGLYVRLEGKTSPDATHYTERAK</sequence>
<protein>
    <submittedName>
        <fullName evidence="1">Uncharacterized protein</fullName>
    </submittedName>
</protein>
<organism evidence="1">
    <name type="scientific">uncultured Leptolyngbya sp</name>
    <dbReference type="NCBI Taxonomy" id="332963"/>
    <lineage>
        <taxon>Bacteria</taxon>
        <taxon>Bacillati</taxon>
        <taxon>Cyanobacteriota</taxon>
        <taxon>Cyanophyceae</taxon>
        <taxon>Leptolyngbyales</taxon>
        <taxon>Leptolyngbyaceae</taxon>
        <taxon>Leptolyngbya group</taxon>
        <taxon>Leptolyngbya</taxon>
        <taxon>environmental samples</taxon>
    </lineage>
</organism>
<name>A0A6J4NXG0_9CYAN</name>